<dbReference type="SMART" id="SM00225">
    <property type="entry name" value="BTB"/>
    <property type="match status" value="1"/>
</dbReference>
<feature type="transmembrane region" description="Helical" evidence="14">
    <location>
        <begin position="410"/>
        <end position="434"/>
    </location>
</feature>
<evidence type="ECO:0000256" key="4">
    <source>
        <dbReference type="ARBA" id="ARBA00022692"/>
    </source>
</evidence>
<dbReference type="PRINTS" id="PR01498">
    <property type="entry name" value="SHAWCHANNEL"/>
</dbReference>
<dbReference type="GO" id="GO:0005251">
    <property type="term" value="F:delayed rectifier potassium channel activity"/>
    <property type="evidence" value="ECO:0007669"/>
    <property type="project" value="TreeGrafter"/>
</dbReference>
<name>A0A0A0R5P0_POLPE</name>
<dbReference type="InterPro" id="IPR028325">
    <property type="entry name" value="VG_K_chnl"/>
</dbReference>
<dbReference type="FunFam" id="1.20.120.350:FF:000091">
    <property type="entry name" value="Predicted protein"/>
    <property type="match status" value="1"/>
</dbReference>
<dbReference type="AlphaFoldDB" id="A0A0A0R5P0"/>
<dbReference type="PRINTS" id="PR00169">
    <property type="entry name" value="KCHANNEL"/>
</dbReference>
<evidence type="ECO:0000313" key="16">
    <source>
        <dbReference type="EMBL" id="AIU98509.1"/>
    </source>
</evidence>
<feature type="region of interest" description="Disordered" evidence="13">
    <location>
        <begin position="894"/>
        <end position="913"/>
    </location>
</feature>
<dbReference type="InterPro" id="IPR005821">
    <property type="entry name" value="Ion_trans_dom"/>
</dbReference>
<comment type="subcellular location">
    <subcellularLocation>
        <location evidence="1">Membrane</location>
        <topology evidence="1">Multi-pass membrane protein</topology>
    </subcellularLocation>
</comment>
<keyword evidence="7" id="KW-0630">Potassium</keyword>
<accession>A0A0A0R5P0</accession>
<feature type="transmembrane region" description="Helical" evidence="14">
    <location>
        <begin position="291"/>
        <end position="313"/>
    </location>
</feature>
<keyword evidence="5" id="KW-0631">Potassium channel</keyword>
<keyword evidence="3" id="KW-0633">Potassium transport</keyword>
<evidence type="ECO:0000256" key="1">
    <source>
        <dbReference type="ARBA" id="ARBA00004141"/>
    </source>
</evidence>
<evidence type="ECO:0000256" key="9">
    <source>
        <dbReference type="ARBA" id="ARBA00023065"/>
    </source>
</evidence>
<dbReference type="Gene3D" id="1.10.287.70">
    <property type="match status" value="1"/>
</dbReference>
<evidence type="ECO:0000256" key="8">
    <source>
        <dbReference type="ARBA" id="ARBA00022989"/>
    </source>
</evidence>
<dbReference type="Pfam" id="PF02214">
    <property type="entry name" value="BTB_2"/>
    <property type="match status" value="1"/>
</dbReference>
<dbReference type="InterPro" id="IPR003974">
    <property type="entry name" value="K_chnl_volt-dep_Kv3"/>
</dbReference>
<evidence type="ECO:0000259" key="15">
    <source>
        <dbReference type="SMART" id="SM00225"/>
    </source>
</evidence>
<dbReference type="Gene3D" id="1.20.120.350">
    <property type="entry name" value="Voltage-gated potassium channels. Chain C"/>
    <property type="match status" value="1"/>
</dbReference>
<feature type="transmembrane region" description="Helical" evidence="14">
    <location>
        <begin position="215"/>
        <end position="237"/>
    </location>
</feature>
<feature type="transmembrane region" description="Helical" evidence="14">
    <location>
        <begin position="345"/>
        <end position="366"/>
    </location>
</feature>
<dbReference type="InterPro" id="IPR000210">
    <property type="entry name" value="BTB/POZ_dom"/>
</dbReference>
<evidence type="ECO:0000256" key="12">
    <source>
        <dbReference type="ARBA" id="ARBA00061303"/>
    </source>
</evidence>
<dbReference type="SUPFAM" id="SSF81324">
    <property type="entry name" value="Voltage-gated potassium channels"/>
    <property type="match status" value="1"/>
</dbReference>
<evidence type="ECO:0000256" key="2">
    <source>
        <dbReference type="ARBA" id="ARBA00022448"/>
    </source>
</evidence>
<keyword evidence="2" id="KW-0813">Transport</keyword>
<evidence type="ECO:0000256" key="14">
    <source>
        <dbReference type="SAM" id="Phobius"/>
    </source>
</evidence>
<feature type="transmembrane region" description="Helical" evidence="14">
    <location>
        <begin position="381"/>
        <end position="398"/>
    </location>
</feature>
<dbReference type="InterPro" id="IPR027359">
    <property type="entry name" value="Volt_channel_dom_sf"/>
</dbReference>
<keyword evidence="9" id="KW-0406">Ion transport</keyword>
<dbReference type="PANTHER" id="PTHR11537:SF252">
    <property type="entry name" value="POTASSIUM VOLTAGE-GATED CHANNEL PROTEIN SHAW"/>
    <property type="match status" value="1"/>
</dbReference>
<feature type="domain" description="BTB" evidence="15">
    <location>
        <begin position="35"/>
        <end position="138"/>
    </location>
</feature>
<keyword evidence="6" id="KW-0851">Voltage-gated channel</keyword>
<reference evidence="16" key="1">
    <citation type="submission" date="2014-08" db="EMBL/GenBank/DDBJ databases">
        <title>A slow activating voltage-gated potassium channel with a highly positive V50 is localized to the membrane of cnidocysts in Polyorchis penicillatus.</title>
        <authorList>
            <person name="Gallin W.J."/>
            <person name="Neale S."/>
            <person name="Sharmin N."/>
        </authorList>
    </citation>
    <scope>NUCLEOTIDE SEQUENCE</scope>
</reference>
<dbReference type="Gene3D" id="3.30.710.10">
    <property type="entry name" value="Potassium Channel Kv1.1, Chain A"/>
    <property type="match status" value="1"/>
</dbReference>
<evidence type="ECO:0000256" key="10">
    <source>
        <dbReference type="ARBA" id="ARBA00023136"/>
    </source>
</evidence>
<dbReference type="PRINTS" id="PR01491">
    <property type="entry name" value="KVCHANNEL"/>
</dbReference>
<keyword evidence="10 14" id="KW-0472">Membrane</keyword>
<dbReference type="InterPro" id="IPR003968">
    <property type="entry name" value="K_chnl_volt-dep_Kv"/>
</dbReference>
<dbReference type="GO" id="GO:0008076">
    <property type="term" value="C:voltage-gated potassium channel complex"/>
    <property type="evidence" value="ECO:0007669"/>
    <property type="project" value="InterPro"/>
</dbReference>
<evidence type="ECO:0000256" key="13">
    <source>
        <dbReference type="SAM" id="MobiDB-lite"/>
    </source>
</evidence>
<evidence type="ECO:0000256" key="11">
    <source>
        <dbReference type="ARBA" id="ARBA00023303"/>
    </source>
</evidence>
<dbReference type="Pfam" id="PF00520">
    <property type="entry name" value="Ion_trans"/>
    <property type="match status" value="1"/>
</dbReference>
<feature type="transmembrane region" description="Helical" evidence="14">
    <location>
        <begin position="249"/>
        <end position="271"/>
    </location>
</feature>
<dbReference type="GO" id="GO:0051260">
    <property type="term" value="P:protein homooligomerization"/>
    <property type="evidence" value="ECO:0007669"/>
    <property type="project" value="InterPro"/>
</dbReference>
<dbReference type="InterPro" id="IPR003131">
    <property type="entry name" value="T1-type_BTB"/>
</dbReference>
<dbReference type="FunFam" id="3.30.710.10:FF:000020">
    <property type="entry name" value="Potassium voltage-gated channel protein Shaw"/>
    <property type="match status" value="1"/>
</dbReference>
<sequence>MSAARNLHPFSLNSLQAQRERNLPNGSRENVKCDERLILNVGGYRHEVMASTIAFAPDTRLYWITQKKAQSPDYDPLTGEFFFDRNPIWFPYILNYYRLGKIHCPPDVCGSQFEEELQYWGIDESVIDSCCWDNYRKHKKADINLQTLEIGEEEGQSSSLPDIENQMINQHHIETEIYMMPETNAHGYFERHFRKYKPGVWTTLEDPNSSQLAQIYAFLSMLFIIVSVSTFCLETISYFEDPDTFQHQFLFVIESICVTWFCFELVIRFMVCPNKWKFVRNIMNWIDLCAVVPYFISLGFSHHVKTIVVLRIIRLIRVFRILKLSRHSYGLQILGHTLKASCRELCLLVFFLSIGVVIFSSLIYYAEKETEGTKFTSIPSAFWWSIVTMTTIGYGDVVPITLSGKLVGTLCALCGVLVIALPVPVVVSNFSLYYSHAQSKLRTTDGKKTGTEKSGTVRTLHPWFNPGLTNRSSVVSIVSRNSFYVASPAPGTPARLSPTYRGSFNASNFLTLRNNSIPNTPLHSPSFIFDYQSNLSPLPSRRNSLSPQICKKTSLNNIFKFSNTNINSFNYENKNAYEYQTEKSNNSKTCVSKYNNSNANVSNSNLSTDYYSLNVDKKDTTKDSIYNNNDTLTIKVHPPSHSDSETGDNTDPTTDNDLNDFQLNDEVATPVSVNSAFSSKGESLAFTFPSSNDAKKDIMGVDCEIASPDFNKNQHLSPLSYNSPHFSSISASPLSTNSPNFFDYNSSYAGSYESSIASSRKASVSSAKLRNNNVLMLGVLGTRWRKRASVSSHKTISESQSPSYDGQHYYSYPNDKHTRQLHEVSKRLEQYLHAKDKRRHFSFNLAPVDRSTIHTRRHQSKSSLTDFYYTSSAYSSSMEDCVLVSPLYCSPLSKTPSTAGDKHSKKSDYSLSSSVDALPTTPSVLLENQFDFDQTKLAAMEQTLNASNAPKSPKVFLKPTRDQQDDSPCFLFDSSFSDSKKNGKARSDTVINMSSMSGEQQMNLKKKHASDVNSVKKLEINKLNRYRKYNLVSRNVLPVQDKDSLSFLVKPNSVSLNDLTHDPCKKVQLERKKSKSAADLDVS</sequence>
<feature type="region of interest" description="Disordered" evidence="13">
    <location>
        <begin position="631"/>
        <end position="656"/>
    </location>
</feature>
<dbReference type="EMBL" id="KM264314">
    <property type="protein sequence ID" value="AIU98509.1"/>
    <property type="molecule type" value="mRNA"/>
</dbReference>
<keyword evidence="11 16" id="KW-0407">Ion channel</keyword>
<comment type="similarity">
    <text evidence="12">Belongs to the potassium channel family. C (Shaw) (TC 1.A.1.2) subfamily. Shaw sub-subfamily.</text>
</comment>
<evidence type="ECO:0000256" key="3">
    <source>
        <dbReference type="ARBA" id="ARBA00022538"/>
    </source>
</evidence>
<evidence type="ECO:0000256" key="7">
    <source>
        <dbReference type="ARBA" id="ARBA00022958"/>
    </source>
</evidence>
<organism evidence="16">
    <name type="scientific">Polyorchis penicillatus</name>
    <name type="common">Hydromedusa</name>
    <dbReference type="NCBI Taxonomy" id="6091"/>
    <lineage>
        <taxon>Eukaryota</taxon>
        <taxon>Metazoa</taxon>
        <taxon>Cnidaria</taxon>
        <taxon>Hydrozoa</taxon>
        <taxon>Hydroidolina</taxon>
        <taxon>Anthoathecata</taxon>
        <taxon>Capitata</taxon>
        <taxon>Polyorchidae</taxon>
        <taxon>Polyorchis</taxon>
    </lineage>
</organism>
<dbReference type="PANTHER" id="PTHR11537">
    <property type="entry name" value="VOLTAGE-GATED POTASSIUM CHANNEL"/>
    <property type="match status" value="1"/>
</dbReference>
<keyword evidence="8 14" id="KW-1133">Transmembrane helix</keyword>
<evidence type="ECO:0000256" key="5">
    <source>
        <dbReference type="ARBA" id="ARBA00022826"/>
    </source>
</evidence>
<dbReference type="CDD" id="cd18379">
    <property type="entry name" value="BTB_POZ_Kv3_KCNC"/>
    <property type="match status" value="1"/>
</dbReference>
<keyword evidence="4 14" id="KW-0812">Transmembrane</keyword>
<dbReference type="FunFam" id="1.10.287.70:FF:000002">
    <property type="entry name" value="Potassium voltage-gated channel subfamily a member"/>
    <property type="match status" value="1"/>
</dbReference>
<protein>
    <submittedName>
        <fullName evidence="16">Kv3 family voltage-gated potassium channel protein</fullName>
    </submittedName>
</protein>
<proteinExistence type="evidence at transcript level"/>
<dbReference type="GO" id="GO:0001508">
    <property type="term" value="P:action potential"/>
    <property type="evidence" value="ECO:0007669"/>
    <property type="project" value="TreeGrafter"/>
</dbReference>
<evidence type="ECO:0000256" key="6">
    <source>
        <dbReference type="ARBA" id="ARBA00022882"/>
    </source>
</evidence>
<dbReference type="InterPro" id="IPR011333">
    <property type="entry name" value="SKP1/BTB/POZ_sf"/>
</dbReference>
<dbReference type="SUPFAM" id="SSF54695">
    <property type="entry name" value="POZ domain"/>
    <property type="match status" value="1"/>
</dbReference>